<proteinExistence type="predicted"/>
<gene>
    <name evidence="1" type="ORF">CIT292_08294</name>
</gene>
<organism evidence="1 2">
    <name type="scientific">Citrobacter youngae ATCC 29220</name>
    <dbReference type="NCBI Taxonomy" id="500640"/>
    <lineage>
        <taxon>Bacteria</taxon>
        <taxon>Pseudomonadati</taxon>
        <taxon>Pseudomonadota</taxon>
        <taxon>Gammaproteobacteria</taxon>
        <taxon>Enterobacterales</taxon>
        <taxon>Enterobacteriaceae</taxon>
        <taxon>Citrobacter</taxon>
        <taxon>Citrobacter freundii complex</taxon>
    </lineage>
</organism>
<accession>D4BCS9</accession>
<protein>
    <submittedName>
        <fullName evidence="1">Putative fimbriae Y protein</fullName>
    </submittedName>
</protein>
<evidence type="ECO:0000313" key="1">
    <source>
        <dbReference type="EMBL" id="EFE08415.1"/>
    </source>
</evidence>
<comment type="caution">
    <text evidence="1">The sequence shown here is derived from an EMBL/GenBank/DDBJ whole genome shotgun (WGS) entry which is preliminary data.</text>
</comment>
<dbReference type="AlphaFoldDB" id="D4BCS9"/>
<reference evidence="1 2" key="1">
    <citation type="submission" date="2010-02" db="EMBL/GenBank/DDBJ databases">
        <authorList>
            <person name="Weinstock G."/>
            <person name="Sodergren E."/>
            <person name="Clifton S."/>
            <person name="Fulton L."/>
            <person name="Fulton B."/>
            <person name="Courtney L."/>
            <person name="Fronick C."/>
            <person name="Harrison M."/>
            <person name="Strong C."/>
            <person name="Farmer C."/>
            <person name="Delahaunty K."/>
            <person name="Markovic C."/>
            <person name="Hall O."/>
            <person name="Minx P."/>
            <person name="Tomlinson C."/>
            <person name="Mitreva M."/>
            <person name="Nelson J."/>
            <person name="Hou S."/>
            <person name="Wollam A."/>
            <person name="Pepin K.H."/>
            <person name="Johnson M."/>
            <person name="Bhonagiri V."/>
            <person name="Zhang X."/>
            <person name="Suruliraj S."/>
            <person name="Warren W."/>
            <person name="Chinwalla A."/>
            <person name="Mardis E.R."/>
            <person name="Wilson R.K."/>
        </authorList>
    </citation>
    <scope>NUCLEOTIDE SEQUENCE [LARGE SCALE GENOMIC DNA]</scope>
    <source>
        <strain evidence="1 2">ATCC 29220</strain>
    </source>
</reference>
<sequence length="282" mass="33003">MLKALKPNGTREVAFALEKFGSGMFVVSNLSRPAATEMEWKRMHSAKRRERHRRIRNANCTHQYPYCTSQVFDQLEYLTQKIEYTIPGDTISQAIITTDYYLAYALSRHLFSGTRTAIFQSIESALCSLQEPVISQLVVDMAGLTLSYFDILQCLRQLIKQRNDIQIFILLSRHDEDLKTFISLSGPFYILSRSLRLPEMRQALLSPVVNYIHSRRINQIDWEMIALLLQGETLKKIALLQTQPYHRIIYRLNQLITRLGLPNRQRFLHLIHRLKVTYHHLI</sequence>
<dbReference type="eggNOG" id="COG2197">
    <property type="taxonomic scope" value="Bacteria"/>
</dbReference>
<dbReference type="Proteomes" id="UP000003880">
    <property type="component" value="Unassembled WGS sequence"/>
</dbReference>
<dbReference type="EMBL" id="ABWL02000008">
    <property type="protein sequence ID" value="EFE08415.1"/>
    <property type="molecule type" value="Genomic_DNA"/>
</dbReference>
<dbReference type="HOGENOM" id="CLU_098581_1_0_6"/>
<evidence type="ECO:0000313" key="2">
    <source>
        <dbReference type="Proteomes" id="UP000003880"/>
    </source>
</evidence>
<name>D4BCS9_9ENTR</name>